<dbReference type="InterPro" id="IPR005257">
    <property type="entry name" value="Anth_synth_I_TrpE"/>
</dbReference>
<evidence type="ECO:0000313" key="10">
    <source>
        <dbReference type="EMBL" id="MDU0111599.1"/>
    </source>
</evidence>
<dbReference type="PANTHER" id="PTHR11236:SF49">
    <property type="entry name" value="ANTHRANILATE SYNTHASE COMPONENT 1"/>
    <property type="match status" value="1"/>
</dbReference>
<proteinExistence type="inferred from homology"/>
<evidence type="ECO:0000256" key="2">
    <source>
        <dbReference type="ARBA" id="ARBA00009562"/>
    </source>
</evidence>
<evidence type="ECO:0000256" key="6">
    <source>
        <dbReference type="ARBA" id="ARBA00047683"/>
    </source>
</evidence>
<gene>
    <name evidence="10" type="ORF">RT723_00955</name>
</gene>
<keyword evidence="5 7" id="KW-0456">Lyase</keyword>
<dbReference type="EMBL" id="JAWCUA010000001">
    <property type="protein sequence ID" value="MDU0111599.1"/>
    <property type="molecule type" value="Genomic_DNA"/>
</dbReference>
<evidence type="ECO:0000256" key="3">
    <source>
        <dbReference type="ARBA" id="ARBA00022723"/>
    </source>
</evidence>
<dbReference type="Proteomes" id="UP001257914">
    <property type="component" value="Unassembled WGS sequence"/>
</dbReference>
<keyword evidence="7" id="KW-0822">Tryptophan biosynthesis</keyword>
<dbReference type="GO" id="GO:0004049">
    <property type="term" value="F:anthranilate synthase activity"/>
    <property type="evidence" value="ECO:0007669"/>
    <property type="project" value="UniProtKB-EC"/>
</dbReference>
<dbReference type="SUPFAM" id="SSF56322">
    <property type="entry name" value="ADC synthase"/>
    <property type="match status" value="1"/>
</dbReference>
<evidence type="ECO:0000259" key="9">
    <source>
        <dbReference type="Pfam" id="PF04715"/>
    </source>
</evidence>
<evidence type="ECO:0000256" key="4">
    <source>
        <dbReference type="ARBA" id="ARBA00022842"/>
    </source>
</evidence>
<sequence>MVFSQITTTIGEVNSISIKANYLNDPLDIFSRFTKHNDNALLLESAEIDSKDNLKSLMLIDTAVKFECNGNQVIVTALVDNGLPVIHHLSKTFSEQYASTTNVSLEGKLLKITFLDNDTNVDEDTRLKQANAFEVLRSAVNSIKAPSDSPFALFLGGVFAYDMLANFESLPDVAQGLNTCPDYLFYLAETMVIIDHQLQQTELIGNVFSGENAYANCFSIGKRLEQLKQQLDTAIADSHDTDSQSFGFNKVSTKSVLNNSAISVNVADDIFQQQVIQLKQNIVQGDVFQVVPSRCFSLPCSNSLDAYRHLKQDNPSPYMFYLKADDFTLFGASPESALKYCSTTKQVEVYPIAGTRIRGFRADGSINPDLDSRIELNLRHDKKEVAEHLMLVDLARNDVARISEPGTRYVKELLKVDRYSYVMHLVSRVIGTLRNDLDALHAYQACMNMGTLVGAPKISAASLIRDVEQTRRGSYGGAVGYINGSGDMDTCIVIRSAFVQHGMAHVQAGAGVVFDSDPVSECEETQNKAQAVLKAIQASEVYLNQTESSTTEVN</sequence>
<dbReference type="InterPro" id="IPR005801">
    <property type="entry name" value="ADC_synthase"/>
</dbReference>
<dbReference type="InterPro" id="IPR015890">
    <property type="entry name" value="Chorismate_C"/>
</dbReference>
<dbReference type="NCBIfam" id="NF010079">
    <property type="entry name" value="PRK13564.1"/>
    <property type="match status" value="1"/>
</dbReference>
<comment type="caution">
    <text evidence="10">The sequence shown here is derived from an EMBL/GenBank/DDBJ whole genome shotgun (WGS) entry which is preliminary data.</text>
</comment>
<evidence type="ECO:0000256" key="7">
    <source>
        <dbReference type="PIRNR" id="PIRNR001373"/>
    </source>
</evidence>
<evidence type="ECO:0000256" key="1">
    <source>
        <dbReference type="ARBA" id="ARBA00001946"/>
    </source>
</evidence>
<dbReference type="EC" id="4.1.3.27" evidence="7"/>
<dbReference type="PRINTS" id="PR00095">
    <property type="entry name" value="ANTSNTHASEI"/>
</dbReference>
<dbReference type="RefSeq" id="WP_315945523.1">
    <property type="nucleotide sequence ID" value="NZ_JAWCUA010000001.1"/>
</dbReference>
<dbReference type="InterPro" id="IPR019999">
    <property type="entry name" value="Anth_synth_I-like"/>
</dbReference>
<feature type="domain" description="Chorismate-utilising enzyme C-terminal" evidence="8">
    <location>
        <begin position="269"/>
        <end position="528"/>
    </location>
</feature>
<comment type="pathway">
    <text evidence="7">Amino-acid biosynthesis; L-tryptophan biosynthesis; L-tryptophan from chorismate: step 1/5.</text>
</comment>
<dbReference type="InterPro" id="IPR006805">
    <property type="entry name" value="Anth_synth_I_N"/>
</dbReference>
<dbReference type="PIRSF" id="PIRSF001373">
    <property type="entry name" value="TrpE"/>
    <property type="match status" value="1"/>
</dbReference>
<comment type="similarity">
    <text evidence="2 7">Belongs to the anthranilate synthase component I family.</text>
</comment>
<dbReference type="Gene3D" id="3.60.120.10">
    <property type="entry name" value="Anthranilate synthase"/>
    <property type="match status" value="1"/>
</dbReference>
<keyword evidence="3" id="KW-0479">Metal-binding</keyword>
<reference evidence="10 11" key="1">
    <citation type="submission" date="2023-10" db="EMBL/GenBank/DDBJ databases">
        <title>Psychrosphaera aquimaarina strain SW33 isolated from seawater.</title>
        <authorList>
            <person name="Bayburt H."/>
            <person name="Kim J.M."/>
            <person name="Choi B.J."/>
            <person name="Jeon C.O."/>
        </authorList>
    </citation>
    <scope>NUCLEOTIDE SEQUENCE [LARGE SCALE GENOMIC DNA]</scope>
    <source>
        <strain evidence="10 11">KCTC 52743</strain>
    </source>
</reference>
<dbReference type="Pfam" id="PF04715">
    <property type="entry name" value="Anth_synt_I_N"/>
    <property type="match status" value="1"/>
</dbReference>
<protein>
    <recommendedName>
        <fullName evidence="7">Anthranilate synthase component 1</fullName>
        <ecNumber evidence="7">4.1.3.27</ecNumber>
    </recommendedName>
</protein>
<comment type="catalytic activity">
    <reaction evidence="6 7">
        <text>chorismate + L-glutamine = anthranilate + pyruvate + L-glutamate + H(+)</text>
        <dbReference type="Rhea" id="RHEA:21732"/>
        <dbReference type="ChEBI" id="CHEBI:15361"/>
        <dbReference type="ChEBI" id="CHEBI:15378"/>
        <dbReference type="ChEBI" id="CHEBI:16567"/>
        <dbReference type="ChEBI" id="CHEBI:29748"/>
        <dbReference type="ChEBI" id="CHEBI:29985"/>
        <dbReference type="ChEBI" id="CHEBI:58359"/>
        <dbReference type="EC" id="4.1.3.27"/>
    </reaction>
</comment>
<name>A0ABU3QWC8_9GAMM</name>
<dbReference type="PANTHER" id="PTHR11236">
    <property type="entry name" value="AMINOBENZOATE/ANTHRANILATE SYNTHASE"/>
    <property type="match status" value="1"/>
</dbReference>
<evidence type="ECO:0000313" key="11">
    <source>
        <dbReference type="Proteomes" id="UP001257914"/>
    </source>
</evidence>
<feature type="domain" description="Anthranilate synthase component I N-terminal" evidence="9">
    <location>
        <begin position="25"/>
        <end position="201"/>
    </location>
</feature>
<dbReference type="Pfam" id="PF00425">
    <property type="entry name" value="Chorismate_bind"/>
    <property type="match status" value="1"/>
</dbReference>
<keyword evidence="7" id="KW-0057">Aromatic amino acid biosynthesis</keyword>
<keyword evidence="11" id="KW-1185">Reference proteome</keyword>
<organism evidence="10 11">
    <name type="scientific">Psychrosphaera aquimarina</name>
    <dbReference type="NCBI Taxonomy" id="2044854"/>
    <lineage>
        <taxon>Bacteria</taxon>
        <taxon>Pseudomonadati</taxon>
        <taxon>Pseudomonadota</taxon>
        <taxon>Gammaproteobacteria</taxon>
        <taxon>Alteromonadales</taxon>
        <taxon>Pseudoalteromonadaceae</taxon>
        <taxon>Psychrosphaera</taxon>
    </lineage>
</organism>
<evidence type="ECO:0000256" key="5">
    <source>
        <dbReference type="ARBA" id="ARBA00023239"/>
    </source>
</evidence>
<accession>A0ABU3QWC8</accession>
<keyword evidence="4" id="KW-0460">Magnesium</keyword>
<evidence type="ECO:0000259" key="8">
    <source>
        <dbReference type="Pfam" id="PF00425"/>
    </source>
</evidence>
<keyword evidence="7" id="KW-0028">Amino-acid biosynthesis</keyword>
<dbReference type="NCBIfam" id="TIGR00565">
    <property type="entry name" value="trpE_proteo"/>
    <property type="match status" value="1"/>
</dbReference>
<comment type="cofactor">
    <cofactor evidence="1">
        <name>Mg(2+)</name>
        <dbReference type="ChEBI" id="CHEBI:18420"/>
    </cofactor>
</comment>